<name>A0A9D4S6X6_DREPO</name>
<evidence type="ECO:0000313" key="1">
    <source>
        <dbReference type="EMBL" id="KAH3892860.1"/>
    </source>
</evidence>
<evidence type="ECO:0000313" key="2">
    <source>
        <dbReference type="Proteomes" id="UP000828390"/>
    </source>
</evidence>
<accession>A0A9D4S6X6</accession>
<sequence>MQYTILPRAQKNLLVVRLVSTLSASKESVVQEWRSQQASTFIRLVASSIPGSMVPSQ</sequence>
<gene>
    <name evidence="1" type="ORF">DPMN_016993</name>
</gene>
<protein>
    <submittedName>
        <fullName evidence="1">Uncharacterized protein</fullName>
    </submittedName>
</protein>
<dbReference type="AlphaFoldDB" id="A0A9D4S6X6"/>
<organism evidence="1 2">
    <name type="scientific">Dreissena polymorpha</name>
    <name type="common">Zebra mussel</name>
    <name type="synonym">Mytilus polymorpha</name>
    <dbReference type="NCBI Taxonomy" id="45954"/>
    <lineage>
        <taxon>Eukaryota</taxon>
        <taxon>Metazoa</taxon>
        <taxon>Spiralia</taxon>
        <taxon>Lophotrochozoa</taxon>
        <taxon>Mollusca</taxon>
        <taxon>Bivalvia</taxon>
        <taxon>Autobranchia</taxon>
        <taxon>Heteroconchia</taxon>
        <taxon>Euheterodonta</taxon>
        <taxon>Imparidentia</taxon>
        <taxon>Neoheterodontei</taxon>
        <taxon>Myida</taxon>
        <taxon>Dreissenoidea</taxon>
        <taxon>Dreissenidae</taxon>
        <taxon>Dreissena</taxon>
    </lineage>
</organism>
<reference evidence="1" key="2">
    <citation type="submission" date="2020-11" db="EMBL/GenBank/DDBJ databases">
        <authorList>
            <person name="McCartney M.A."/>
            <person name="Auch B."/>
            <person name="Kono T."/>
            <person name="Mallez S."/>
            <person name="Becker A."/>
            <person name="Gohl D.M."/>
            <person name="Silverstein K.A.T."/>
            <person name="Koren S."/>
            <person name="Bechman K.B."/>
            <person name="Herman A."/>
            <person name="Abrahante J.E."/>
            <person name="Garbe J."/>
        </authorList>
    </citation>
    <scope>NUCLEOTIDE SEQUENCE</scope>
    <source>
        <strain evidence="1">Duluth1</strain>
        <tissue evidence="1">Whole animal</tissue>
    </source>
</reference>
<dbReference type="EMBL" id="JAIWYP010000001">
    <property type="protein sequence ID" value="KAH3892860.1"/>
    <property type="molecule type" value="Genomic_DNA"/>
</dbReference>
<comment type="caution">
    <text evidence="1">The sequence shown here is derived from an EMBL/GenBank/DDBJ whole genome shotgun (WGS) entry which is preliminary data.</text>
</comment>
<proteinExistence type="predicted"/>
<dbReference type="Proteomes" id="UP000828390">
    <property type="component" value="Unassembled WGS sequence"/>
</dbReference>
<reference evidence="1" key="1">
    <citation type="journal article" date="2019" name="bioRxiv">
        <title>The Genome of the Zebra Mussel, Dreissena polymorpha: A Resource for Invasive Species Research.</title>
        <authorList>
            <person name="McCartney M.A."/>
            <person name="Auch B."/>
            <person name="Kono T."/>
            <person name="Mallez S."/>
            <person name="Zhang Y."/>
            <person name="Obille A."/>
            <person name="Becker A."/>
            <person name="Abrahante J.E."/>
            <person name="Garbe J."/>
            <person name="Badalamenti J.P."/>
            <person name="Herman A."/>
            <person name="Mangelson H."/>
            <person name="Liachko I."/>
            <person name="Sullivan S."/>
            <person name="Sone E.D."/>
            <person name="Koren S."/>
            <person name="Silverstein K.A.T."/>
            <person name="Beckman K.B."/>
            <person name="Gohl D.M."/>
        </authorList>
    </citation>
    <scope>NUCLEOTIDE SEQUENCE</scope>
    <source>
        <strain evidence="1">Duluth1</strain>
        <tissue evidence="1">Whole animal</tissue>
    </source>
</reference>
<keyword evidence="2" id="KW-1185">Reference proteome</keyword>